<dbReference type="InterPro" id="IPR028916">
    <property type="entry name" value="Tox-GHH_dom"/>
</dbReference>
<evidence type="ECO:0000256" key="2">
    <source>
        <dbReference type="SAM" id="Phobius"/>
    </source>
</evidence>
<proteinExistence type="predicted"/>
<evidence type="ECO:0000259" key="3">
    <source>
        <dbReference type="Pfam" id="PF15636"/>
    </source>
</evidence>
<dbReference type="SUPFAM" id="SSF51294">
    <property type="entry name" value="Hedgehog/intein (Hint) domain"/>
    <property type="match status" value="1"/>
</dbReference>
<name>A0ABT7PHG8_9BACT</name>
<feature type="domain" description="Tox-GHH" evidence="3">
    <location>
        <begin position="356"/>
        <end position="432"/>
    </location>
</feature>
<dbReference type="Gene3D" id="2.170.16.10">
    <property type="entry name" value="Hedgehog/Intein (Hint) domain"/>
    <property type="match status" value="1"/>
</dbReference>
<keyword evidence="2" id="KW-1133">Transmembrane helix</keyword>
<gene>
    <name evidence="4" type="ORF">QTN89_10905</name>
</gene>
<dbReference type="Proteomes" id="UP001239462">
    <property type="component" value="Unassembled WGS sequence"/>
</dbReference>
<keyword evidence="2" id="KW-0472">Membrane</keyword>
<accession>A0ABT7PHG8</accession>
<organism evidence="4 5">
    <name type="scientific">Roseiconus lacunae</name>
    <dbReference type="NCBI Taxonomy" id="2605694"/>
    <lineage>
        <taxon>Bacteria</taxon>
        <taxon>Pseudomonadati</taxon>
        <taxon>Planctomycetota</taxon>
        <taxon>Planctomycetia</taxon>
        <taxon>Pirellulales</taxon>
        <taxon>Pirellulaceae</taxon>
        <taxon>Roseiconus</taxon>
    </lineage>
</organism>
<evidence type="ECO:0000313" key="4">
    <source>
        <dbReference type="EMBL" id="MDM4015942.1"/>
    </source>
</evidence>
<dbReference type="Pfam" id="PF07591">
    <property type="entry name" value="PT-HINT"/>
    <property type="match status" value="1"/>
</dbReference>
<keyword evidence="5" id="KW-1185">Reference proteome</keyword>
<feature type="region of interest" description="Disordered" evidence="1">
    <location>
        <begin position="438"/>
        <end position="474"/>
    </location>
</feature>
<comment type="caution">
    <text evidence="4">The sequence shown here is derived from an EMBL/GenBank/DDBJ whole genome shotgun (WGS) entry which is preliminary data.</text>
</comment>
<protein>
    <submittedName>
        <fullName evidence="4">Polymorphic toxin-type HINT domain-containing protein</fullName>
    </submittedName>
</protein>
<dbReference type="RefSeq" id="WP_289163514.1">
    <property type="nucleotide sequence ID" value="NZ_JASZZN010000007.1"/>
</dbReference>
<keyword evidence="2" id="KW-0812">Transmembrane</keyword>
<sequence>MSSNTIIDHRRRNQFVGYLLGVAGLVIGVCLIVQSSNPRTRSTATSQRLVGLASAKSLASQRSTGTKPIEMVRVGDRVLARNPQVSDAKRSTWREPDWNDWLHLQLVMSKRDGSELFIELLRPESWVLERISYVVAEQGDKTSDPPPIVSDGVELEGARPARHSPETHASSDPLSPLRPFYRDVALTSADLEAIGAGLARITIALDLPEMGAKGIAVVTEVNPCPPIKAGEGQPVTATFMHQSSSQVLDVLFEGEPNSIGVTDNHLFWSVDCQRFIPIGQLDVGDRVQTYSGETKRIAGKLPRPGPEAVYNLEVYGEHVYFVGQQGLLAHNLYEANGNVVYSDALDELLPAANQQTARQIKNARQRGVNRAKAAERQLIQDGHPGTANEGGFTFAERKQIAETGQYPSDIRWHHINDVKRNPDLAEVPDNVIPSRGGAAGHVKNFHPNGTRAGSSGPLIDRESLRQKHLNGENM</sequence>
<dbReference type="InterPro" id="IPR036844">
    <property type="entry name" value="Hint_dom_sf"/>
</dbReference>
<evidence type="ECO:0000256" key="1">
    <source>
        <dbReference type="SAM" id="MobiDB-lite"/>
    </source>
</evidence>
<feature type="transmembrane region" description="Helical" evidence="2">
    <location>
        <begin position="15"/>
        <end position="34"/>
    </location>
</feature>
<dbReference type="Pfam" id="PF15636">
    <property type="entry name" value="Tox-GHH"/>
    <property type="match status" value="1"/>
</dbReference>
<feature type="region of interest" description="Disordered" evidence="1">
    <location>
        <begin position="139"/>
        <end position="174"/>
    </location>
</feature>
<dbReference type="EMBL" id="JASZZN010000007">
    <property type="protein sequence ID" value="MDM4015942.1"/>
    <property type="molecule type" value="Genomic_DNA"/>
</dbReference>
<evidence type="ECO:0000313" key="5">
    <source>
        <dbReference type="Proteomes" id="UP001239462"/>
    </source>
</evidence>
<reference evidence="4 5" key="1">
    <citation type="submission" date="2023-06" db="EMBL/GenBank/DDBJ databases">
        <title>Roseiconus lacunae JC819 isolated from Gulf of Mannar region, Tamil Nadu.</title>
        <authorList>
            <person name="Pk S."/>
            <person name="Ch S."/>
            <person name="Ch V.R."/>
        </authorList>
    </citation>
    <scope>NUCLEOTIDE SEQUENCE [LARGE SCALE GENOMIC DNA]</scope>
    <source>
        <strain evidence="4 5">JC819</strain>
    </source>
</reference>
<feature type="compositionally biased region" description="Basic and acidic residues" evidence="1">
    <location>
        <begin position="156"/>
        <end position="166"/>
    </location>
</feature>